<reference evidence="2" key="2">
    <citation type="submission" date="2019-06" db="EMBL/GenBank/DDBJ databases">
        <authorList>
            <person name="Hu M."/>
        </authorList>
    </citation>
    <scope>NUCLEOTIDE SEQUENCE</scope>
    <source>
        <strain evidence="2">08RB2639</strain>
    </source>
</reference>
<dbReference type="EMBL" id="VEWK01000019">
    <property type="protein sequence ID" value="TNV08909.1"/>
    <property type="molecule type" value="Genomic_DNA"/>
</dbReference>
<gene>
    <name evidence="2" type="ORF">FIB18_22765</name>
    <name evidence="1" type="ORF">GGQ79_004642</name>
</gene>
<organism evidence="2 3">
    <name type="scientific">Brucella pecoris</name>
    <dbReference type="NCBI Taxonomy" id="867683"/>
    <lineage>
        <taxon>Bacteria</taxon>
        <taxon>Pseudomonadati</taxon>
        <taxon>Pseudomonadota</taxon>
        <taxon>Alphaproteobacteria</taxon>
        <taxon>Hyphomicrobiales</taxon>
        <taxon>Brucellaceae</taxon>
        <taxon>Brucella/Ochrobactrum group</taxon>
        <taxon>Brucella</taxon>
    </lineage>
</organism>
<protein>
    <submittedName>
        <fullName evidence="2">Uncharacterized protein</fullName>
    </submittedName>
</protein>
<name>A0A5C5CC30_9HYPH</name>
<reference evidence="1 4" key="3">
    <citation type="submission" date="2020-08" db="EMBL/GenBank/DDBJ databases">
        <title>Genomic Encyclopedia of Type Strains, Phase IV (KMG-IV): sequencing the most valuable type-strain genomes for metagenomic binning, comparative biology and taxonomic classification.</title>
        <authorList>
            <person name="Goeker M."/>
        </authorList>
    </citation>
    <scope>NUCLEOTIDE SEQUENCE [LARGE SCALE GENOMIC DNA]</scope>
    <source>
        <strain evidence="1 4">DSM 23868</strain>
    </source>
</reference>
<evidence type="ECO:0000313" key="4">
    <source>
        <dbReference type="Proteomes" id="UP000553980"/>
    </source>
</evidence>
<dbReference type="AlphaFoldDB" id="A0A5C5CC30"/>
<reference evidence="2 3" key="1">
    <citation type="journal article" date="2011" name="Int. J. Syst. Evol. Microbiol.">
        <title>Ochrobactrum pecoris sp. nov., isolated from farm animals.</title>
        <authorList>
            <person name="Kampfer P."/>
            <person name="Huber B."/>
            <person name="Busse H.J."/>
            <person name="Scholz H.C."/>
            <person name="Tomaso H."/>
            <person name="Hotzel H."/>
            <person name="Melzer F."/>
        </authorList>
    </citation>
    <scope>NUCLEOTIDE SEQUENCE [LARGE SCALE GENOMIC DNA]</scope>
    <source>
        <strain evidence="2 3">08RB2639</strain>
    </source>
</reference>
<sequence>MSITSNQRLAGAFGQSVQSGQTVAQAIQDGANDLAFLMEQLHGEPFTADIRHDVGFLIIRWRDMGGAS</sequence>
<dbReference type="Proteomes" id="UP000553980">
    <property type="component" value="Unassembled WGS sequence"/>
</dbReference>
<keyword evidence="4" id="KW-1185">Reference proteome</keyword>
<evidence type="ECO:0000313" key="2">
    <source>
        <dbReference type="EMBL" id="TNV08909.1"/>
    </source>
</evidence>
<evidence type="ECO:0000313" key="3">
    <source>
        <dbReference type="Proteomes" id="UP000313390"/>
    </source>
</evidence>
<proteinExistence type="predicted"/>
<accession>A0A5C5CC30</accession>
<comment type="caution">
    <text evidence="2">The sequence shown here is derived from an EMBL/GenBank/DDBJ whole genome shotgun (WGS) entry which is preliminary data.</text>
</comment>
<evidence type="ECO:0000313" key="1">
    <source>
        <dbReference type="EMBL" id="MBB4096088.1"/>
    </source>
</evidence>
<dbReference type="EMBL" id="JACIEX010000018">
    <property type="protein sequence ID" value="MBB4096088.1"/>
    <property type="molecule type" value="Genomic_DNA"/>
</dbReference>
<dbReference type="RefSeq" id="WP_140023025.1">
    <property type="nucleotide sequence ID" value="NZ_JACIEX010000018.1"/>
</dbReference>
<dbReference type="Proteomes" id="UP000313390">
    <property type="component" value="Unassembled WGS sequence"/>
</dbReference>